<sequence length="120" mass="13348">MSEKLVVTVTVGPDDPEKATFAFIMANTALIMEMDVTMIFQSNGIYNVTKGTYEHIRAVEHESIKEHVENFIENGGKLLACIPACISKEIPKDQLIDGVQMIKAGRALKEMMEADLVLNY</sequence>
<keyword evidence="2" id="KW-1185">Reference proteome</keyword>
<accession>A0A2R4W241</accession>
<dbReference type="InterPro" id="IPR027396">
    <property type="entry name" value="DsrEFH-like"/>
</dbReference>
<dbReference type="EMBL" id="CP020921">
    <property type="protein sequence ID" value="AWB10835.1"/>
    <property type="molecule type" value="Genomic_DNA"/>
</dbReference>
<reference evidence="1 2" key="1">
    <citation type="submission" date="2017-04" db="EMBL/GenBank/DDBJ databases">
        <title>Genomic insights into metabolism of Thermodesulfobium acidiphilum.</title>
        <authorList>
            <person name="Toshchakov S.V."/>
            <person name="Frolov E.N."/>
            <person name="Kublanov I.V."/>
            <person name="Samarov N.I."/>
            <person name="Novikov A."/>
            <person name="Lebedinsky A.V."/>
            <person name="Bonch-Osmolovskaya E.A."/>
            <person name="Chernyh N.A."/>
        </authorList>
    </citation>
    <scope>NUCLEOTIDE SEQUENCE [LARGE SCALE GENOMIC DNA]</scope>
    <source>
        <strain evidence="1 2">3127-1</strain>
    </source>
</reference>
<protein>
    <submittedName>
        <fullName evidence="1">Uncharacterized protein involved in oxidation of intracellular sulfur</fullName>
    </submittedName>
</protein>
<dbReference type="RefSeq" id="WP_108309607.1">
    <property type="nucleotide sequence ID" value="NZ_CP020921.1"/>
</dbReference>
<organism evidence="1 2">
    <name type="scientific">Thermodesulfobium acidiphilum</name>
    <dbReference type="NCBI Taxonomy" id="1794699"/>
    <lineage>
        <taxon>Bacteria</taxon>
        <taxon>Pseudomonadati</taxon>
        <taxon>Thermodesulfobiota</taxon>
        <taxon>Thermodesulfobiia</taxon>
        <taxon>Thermodesulfobiales</taxon>
        <taxon>Thermodesulfobiaceae</taxon>
        <taxon>Thermodesulfobium</taxon>
    </lineage>
</organism>
<dbReference type="PANTHER" id="PTHR34655">
    <property type="entry name" value="CONSERVED WITHIN P. AEROPHILUM"/>
    <property type="match status" value="1"/>
</dbReference>
<dbReference type="PANTHER" id="PTHR34655:SF2">
    <property type="entry name" value="PEROXIREDOXIN FAMILY PROTEIN"/>
    <property type="match status" value="1"/>
</dbReference>
<dbReference type="Pfam" id="PF02635">
    <property type="entry name" value="DsrE"/>
    <property type="match status" value="1"/>
</dbReference>
<dbReference type="Proteomes" id="UP000244792">
    <property type="component" value="Chromosome"/>
</dbReference>
<dbReference type="InterPro" id="IPR003787">
    <property type="entry name" value="Sulphur_relay_DsrE/F-like"/>
</dbReference>
<dbReference type="KEGG" id="taci:TDSAC_1496"/>
<evidence type="ECO:0000313" key="2">
    <source>
        <dbReference type="Proteomes" id="UP000244792"/>
    </source>
</evidence>
<name>A0A2R4W241_THEAF</name>
<dbReference type="AlphaFoldDB" id="A0A2R4W241"/>
<proteinExistence type="predicted"/>
<gene>
    <name evidence="1" type="ORF">TDSAC_1496</name>
</gene>
<dbReference type="OrthoDB" id="9812053at2"/>
<dbReference type="SUPFAM" id="SSF75169">
    <property type="entry name" value="DsrEFH-like"/>
    <property type="match status" value="1"/>
</dbReference>
<evidence type="ECO:0000313" key="1">
    <source>
        <dbReference type="EMBL" id="AWB10835.1"/>
    </source>
</evidence>
<dbReference type="Gene3D" id="3.40.1260.10">
    <property type="entry name" value="DsrEFH-like"/>
    <property type="match status" value="1"/>
</dbReference>